<dbReference type="PANTHER" id="PTHR43591">
    <property type="entry name" value="METHYLTRANSFERASE"/>
    <property type="match status" value="1"/>
</dbReference>
<organism evidence="2 3">
    <name type="scientific">Phanerochaete sordida</name>
    <dbReference type="NCBI Taxonomy" id="48140"/>
    <lineage>
        <taxon>Eukaryota</taxon>
        <taxon>Fungi</taxon>
        <taxon>Dikarya</taxon>
        <taxon>Basidiomycota</taxon>
        <taxon>Agaricomycotina</taxon>
        <taxon>Agaricomycetes</taxon>
        <taxon>Polyporales</taxon>
        <taxon>Phanerochaetaceae</taxon>
        <taxon>Phanerochaete</taxon>
    </lineage>
</organism>
<gene>
    <name evidence="2" type="ORF">PsYK624_067040</name>
</gene>
<dbReference type="GO" id="GO:0032259">
    <property type="term" value="P:methylation"/>
    <property type="evidence" value="ECO:0007669"/>
    <property type="project" value="UniProtKB-KW"/>
</dbReference>
<dbReference type="Gene3D" id="3.40.50.150">
    <property type="entry name" value="Vaccinia Virus protein VP39"/>
    <property type="match status" value="1"/>
</dbReference>
<dbReference type="InterPro" id="IPR029063">
    <property type="entry name" value="SAM-dependent_MTases_sf"/>
</dbReference>
<proteinExistence type="predicted"/>
<sequence>MSYIMQHASKLPSEAVRLDALHRALTEYCGTPLYPAELPGFTPHSILEVGAGSGAWSIEAAERYPDALVTAIDICPLPERPLPENLVFQLADVTKPFPFEPESFDLVHVRLILMHVPNAADVLRRAVELVRPGGWIIAEDPDMYEFMDENIGRLPPAADRFLRAMTDAMEAIGVDYGIGAKLEGILKSYPALDEVNVRKAVMPISGQSDNPALNRLGETWIAGARSAATAAISPAFRSSVSAETVEAWKAEMSEPGHSWATPFYLAWAHRRAD</sequence>
<dbReference type="OrthoDB" id="506498at2759"/>
<dbReference type="EMBL" id="BPQB01000017">
    <property type="protein sequence ID" value="GJE90561.1"/>
    <property type="molecule type" value="Genomic_DNA"/>
</dbReference>
<dbReference type="AlphaFoldDB" id="A0A9P3G943"/>
<name>A0A9P3G943_9APHY</name>
<dbReference type="Pfam" id="PF08241">
    <property type="entry name" value="Methyltransf_11"/>
    <property type="match status" value="1"/>
</dbReference>
<evidence type="ECO:0000313" key="2">
    <source>
        <dbReference type="EMBL" id="GJE90561.1"/>
    </source>
</evidence>
<dbReference type="CDD" id="cd02440">
    <property type="entry name" value="AdoMet_MTases"/>
    <property type="match status" value="1"/>
</dbReference>
<dbReference type="SUPFAM" id="SSF53335">
    <property type="entry name" value="S-adenosyl-L-methionine-dependent methyltransferases"/>
    <property type="match status" value="1"/>
</dbReference>
<evidence type="ECO:0000259" key="1">
    <source>
        <dbReference type="Pfam" id="PF08241"/>
    </source>
</evidence>
<keyword evidence="2" id="KW-0808">Transferase</keyword>
<feature type="domain" description="Methyltransferase type 11" evidence="1">
    <location>
        <begin position="47"/>
        <end position="137"/>
    </location>
</feature>
<dbReference type="GO" id="GO:0008757">
    <property type="term" value="F:S-adenosylmethionine-dependent methyltransferase activity"/>
    <property type="evidence" value="ECO:0007669"/>
    <property type="project" value="InterPro"/>
</dbReference>
<reference evidence="2 3" key="1">
    <citation type="submission" date="2021-08" db="EMBL/GenBank/DDBJ databases">
        <title>Draft Genome Sequence of Phanerochaete sordida strain YK-624.</title>
        <authorList>
            <person name="Mori T."/>
            <person name="Dohra H."/>
            <person name="Suzuki T."/>
            <person name="Kawagishi H."/>
            <person name="Hirai H."/>
        </authorList>
    </citation>
    <scope>NUCLEOTIDE SEQUENCE [LARGE SCALE GENOMIC DNA]</scope>
    <source>
        <strain evidence="2 3">YK-624</strain>
    </source>
</reference>
<accession>A0A9P3G943</accession>
<keyword evidence="2" id="KW-0489">Methyltransferase</keyword>
<dbReference type="Proteomes" id="UP000703269">
    <property type="component" value="Unassembled WGS sequence"/>
</dbReference>
<comment type="caution">
    <text evidence="2">The sequence shown here is derived from an EMBL/GenBank/DDBJ whole genome shotgun (WGS) entry which is preliminary data.</text>
</comment>
<dbReference type="InterPro" id="IPR013216">
    <property type="entry name" value="Methyltransf_11"/>
</dbReference>
<protein>
    <submittedName>
        <fullName evidence="2">S-adenosyl-L-methionine-dependent methyltransferase</fullName>
    </submittedName>
</protein>
<evidence type="ECO:0000313" key="3">
    <source>
        <dbReference type="Proteomes" id="UP000703269"/>
    </source>
</evidence>
<keyword evidence="3" id="KW-1185">Reference proteome</keyword>